<comment type="caution">
    <text evidence="1">The sequence shown here is derived from an EMBL/GenBank/DDBJ whole genome shotgun (WGS) entry which is preliminary data.</text>
</comment>
<keyword evidence="2" id="KW-1185">Reference proteome</keyword>
<evidence type="ECO:0000313" key="2">
    <source>
        <dbReference type="Proteomes" id="UP001168528"/>
    </source>
</evidence>
<gene>
    <name evidence="1" type="ORF">Q0590_30005</name>
</gene>
<dbReference type="Proteomes" id="UP001168528">
    <property type="component" value="Unassembled WGS sequence"/>
</dbReference>
<proteinExistence type="predicted"/>
<sequence>MTIAPYEKHYYHNIYQEECLIRAVIRLGNTDFEKPMLMLKGLEVDGRVTKASTPKKLVELALFVRLNNSRMMGFQKIVEPFFTYLSERAIKKGYLDTLMKGYENKS</sequence>
<reference evidence="1" key="1">
    <citation type="submission" date="2023-07" db="EMBL/GenBank/DDBJ databases">
        <title>The genome sequence of Rhodocytophaga aerolata KACC 12507.</title>
        <authorList>
            <person name="Zhang X."/>
        </authorList>
    </citation>
    <scope>NUCLEOTIDE SEQUENCE</scope>
    <source>
        <strain evidence="1">KACC 12507</strain>
    </source>
</reference>
<dbReference type="EMBL" id="JAUKPO010000032">
    <property type="protein sequence ID" value="MDO1450548.1"/>
    <property type="molecule type" value="Genomic_DNA"/>
</dbReference>
<evidence type="ECO:0000313" key="1">
    <source>
        <dbReference type="EMBL" id="MDO1450548.1"/>
    </source>
</evidence>
<dbReference type="RefSeq" id="WP_302041349.1">
    <property type="nucleotide sequence ID" value="NZ_JAUKPO010000032.1"/>
</dbReference>
<protein>
    <submittedName>
        <fullName evidence="1">Uncharacterized protein</fullName>
    </submittedName>
</protein>
<name>A0ABT8RHB3_9BACT</name>
<accession>A0ABT8RHB3</accession>
<organism evidence="1 2">
    <name type="scientific">Rhodocytophaga aerolata</name>
    <dbReference type="NCBI Taxonomy" id="455078"/>
    <lineage>
        <taxon>Bacteria</taxon>
        <taxon>Pseudomonadati</taxon>
        <taxon>Bacteroidota</taxon>
        <taxon>Cytophagia</taxon>
        <taxon>Cytophagales</taxon>
        <taxon>Rhodocytophagaceae</taxon>
        <taxon>Rhodocytophaga</taxon>
    </lineage>
</organism>